<evidence type="ECO:0000313" key="2">
    <source>
        <dbReference type="EMBL" id="OQB75662.1"/>
    </source>
</evidence>
<gene>
    <name evidence="2" type="ORF">BWX89_00001</name>
</gene>
<feature type="transmembrane region" description="Helical" evidence="1">
    <location>
        <begin position="20"/>
        <end position="41"/>
    </location>
</feature>
<reference evidence="2" key="1">
    <citation type="submission" date="2017-02" db="EMBL/GenBank/DDBJ databases">
        <title>Delving into the versatile metabolic prowess of the omnipresent phylum Bacteroidetes.</title>
        <authorList>
            <person name="Nobu M.K."/>
            <person name="Mei R."/>
            <person name="Narihiro T."/>
            <person name="Kuroda K."/>
            <person name="Liu W.-T."/>
        </authorList>
    </citation>
    <scope>NUCLEOTIDE SEQUENCE</scope>
    <source>
        <strain evidence="2">ADurb.Bin131</strain>
    </source>
</reference>
<evidence type="ECO:0000256" key="1">
    <source>
        <dbReference type="SAM" id="Phobius"/>
    </source>
</evidence>
<name>A0A1V6CFG7_UNCT6</name>
<dbReference type="EMBL" id="MWDQ01000001">
    <property type="protein sequence ID" value="OQB75662.1"/>
    <property type="molecule type" value="Genomic_DNA"/>
</dbReference>
<keyword evidence="1" id="KW-0812">Transmembrane</keyword>
<keyword evidence="1" id="KW-1133">Transmembrane helix</keyword>
<dbReference type="Proteomes" id="UP000485562">
    <property type="component" value="Unassembled WGS sequence"/>
</dbReference>
<comment type="caution">
    <text evidence="2">The sequence shown here is derived from an EMBL/GenBank/DDBJ whole genome shotgun (WGS) entry which is preliminary data.</text>
</comment>
<sequence>MSGETRKLVKLPEYDSSNLFTIDFSSGWVASSIITFLLSALMSVMKSAVIFGNSAIPPERLSCP</sequence>
<accession>A0A1V6CFG7</accession>
<dbReference type="AlphaFoldDB" id="A0A1V6CFG7"/>
<keyword evidence="1" id="KW-0472">Membrane</keyword>
<proteinExistence type="predicted"/>
<protein>
    <submittedName>
        <fullName evidence="2">Uncharacterized protein</fullName>
    </submittedName>
</protein>
<organism evidence="2">
    <name type="scientific">candidate division TA06 bacterium ADurb.Bin131</name>
    <dbReference type="NCBI Taxonomy" id="1852827"/>
    <lineage>
        <taxon>Bacteria</taxon>
        <taxon>Bacteria division TA06</taxon>
    </lineage>
</organism>